<evidence type="ECO:0000313" key="5">
    <source>
        <dbReference type="Proteomes" id="UP000246702"/>
    </source>
</evidence>
<dbReference type="InterPro" id="IPR002110">
    <property type="entry name" value="Ankyrin_rpt"/>
</dbReference>
<name>A0A317VFC3_9EURO</name>
<evidence type="ECO:0000313" key="4">
    <source>
        <dbReference type="EMBL" id="PWY71797.1"/>
    </source>
</evidence>
<dbReference type="PROSITE" id="PS50297">
    <property type="entry name" value="ANK_REP_REGION"/>
    <property type="match status" value="1"/>
</dbReference>
<feature type="repeat" description="ANK" evidence="3">
    <location>
        <begin position="128"/>
        <end position="160"/>
    </location>
</feature>
<dbReference type="STRING" id="1450535.A0A317VFC3"/>
<keyword evidence="5" id="KW-1185">Reference proteome</keyword>
<dbReference type="AlphaFoldDB" id="A0A317VFC3"/>
<organism evidence="4 5">
    <name type="scientific">Aspergillus sclerotioniger CBS 115572</name>
    <dbReference type="NCBI Taxonomy" id="1450535"/>
    <lineage>
        <taxon>Eukaryota</taxon>
        <taxon>Fungi</taxon>
        <taxon>Dikarya</taxon>
        <taxon>Ascomycota</taxon>
        <taxon>Pezizomycotina</taxon>
        <taxon>Eurotiomycetes</taxon>
        <taxon>Eurotiomycetidae</taxon>
        <taxon>Eurotiales</taxon>
        <taxon>Aspergillaceae</taxon>
        <taxon>Aspergillus</taxon>
        <taxon>Aspergillus subgen. Circumdati</taxon>
    </lineage>
</organism>
<sequence length="524" mass="57718">MPLLSLSPEILCMIIARLGPSQDTNNLIRTCWRLYDTYNISLYKAQIHQDGGHRVFLYAAQTGEEGAMQWLCQASTAATQPLMQVGVNILDPVYHLAPLAWAAIKGHESVVKLLLQIEGIAVDPYGSRFRTPLSYAAENGFAGIVRVLLAAGADANRRDEVMGRSPLHWAGSPRLSEDARSLHGRRRHDALLRKAKGSAFCRLEVYFAPDMVRTSFAQKDWHGHEILFPNPSCSAGAAYEEILESLIEYGANLESRDGWYYSPLGWAAVCGYQAVVELLLRKGARLTDCSDIHSPFLCAAQYGYSGILQILLDQAGAGVICDDRLSRVLRRAAQGGHEEVVKLVLRHTHHRLVDPQNPGSWAPLVDAAKHGHEGTVSILLEAHTQKWPGEPIGPMPAFWAADSGHTAVLQVLHATGIDINEPSSFYDMMSPLHAAVRNRHAMTVEFLLHTGGVGVNTPDELGWTAFSWAAPFTRSPIRSLLLDVGADKSFGNRMDSIDTPHRISRRDERGSSMVHIPDLPISFH</sequence>
<gene>
    <name evidence="4" type="ORF">BO94DRAFT_608446</name>
</gene>
<dbReference type="SMART" id="SM00248">
    <property type="entry name" value="ANK"/>
    <property type="match status" value="7"/>
</dbReference>
<dbReference type="PANTHER" id="PTHR24198">
    <property type="entry name" value="ANKYRIN REPEAT AND PROTEIN KINASE DOMAIN-CONTAINING PROTEIN"/>
    <property type="match status" value="1"/>
</dbReference>
<dbReference type="SUPFAM" id="SSF48403">
    <property type="entry name" value="Ankyrin repeat"/>
    <property type="match status" value="2"/>
</dbReference>
<keyword evidence="2 3" id="KW-0040">ANK repeat</keyword>
<dbReference type="Pfam" id="PF12796">
    <property type="entry name" value="Ank_2"/>
    <property type="match status" value="3"/>
</dbReference>
<dbReference type="RefSeq" id="XP_025463033.1">
    <property type="nucleotide sequence ID" value="XM_025616560.1"/>
</dbReference>
<dbReference type="Gene3D" id="1.25.40.20">
    <property type="entry name" value="Ankyrin repeat-containing domain"/>
    <property type="match status" value="3"/>
</dbReference>
<dbReference type="OrthoDB" id="341259at2759"/>
<dbReference type="Proteomes" id="UP000246702">
    <property type="component" value="Unassembled WGS sequence"/>
</dbReference>
<protein>
    <submittedName>
        <fullName evidence="4">Ankyrin</fullName>
    </submittedName>
</protein>
<dbReference type="EMBL" id="MSFK01000035">
    <property type="protein sequence ID" value="PWY71797.1"/>
    <property type="molecule type" value="Genomic_DNA"/>
</dbReference>
<evidence type="ECO:0000256" key="3">
    <source>
        <dbReference type="PROSITE-ProRule" id="PRU00023"/>
    </source>
</evidence>
<keyword evidence="1" id="KW-0677">Repeat</keyword>
<dbReference type="PROSITE" id="PS50088">
    <property type="entry name" value="ANK_REPEAT"/>
    <property type="match status" value="1"/>
</dbReference>
<dbReference type="PANTHER" id="PTHR24198:SF165">
    <property type="entry name" value="ANKYRIN REPEAT-CONTAINING PROTEIN-RELATED"/>
    <property type="match status" value="1"/>
</dbReference>
<evidence type="ECO:0000256" key="2">
    <source>
        <dbReference type="ARBA" id="ARBA00023043"/>
    </source>
</evidence>
<accession>A0A317VFC3</accession>
<proteinExistence type="predicted"/>
<comment type="caution">
    <text evidence="4">The sequence shown here is derived from an EMBL/GenBank/DDBJ whole genome shotgun (WGS) entry which is preliminary data.</text>
</comment>
<dbReference type="InterPro" id="IPR036770">
    <property type="entry name" value="Ankyrin_rpt-contain_sf"/>
</dbReference>
<dbReference type="GeneID" id="37118703"/>
<evidence type="ECO:0000256" key="1">
    <source>
        <dbReference type="ARBA" id="ARBA00022737"/>
    </source>
</evidence>
<reference evidence="4 5" key="1">
    <citation type="submission" date="2016-12" db="EMBL/GenBank/DDBJ databases">
        <title>The genomes of Aspergillus section Nigri reveals drivers in fungal speciation.</title>
        <authorList>
            <consortium name="DOE Joint Genome Institute"/>
            <person name="Vesth T.C."/>
            <person name="Nybo J."/>
            <person name="Theobald S."/>
            <person name="Brandl J."/>
            <person name="Frisvad J.C."/>
            <person name="Nielsen K.F."/>
            <person name="Lyhne E.K."/>
            <person name="Kogle M.E."/>
            <person name="Kuo A."/>
            <person name="Riley R."/>
            <person name="Clum A."/>
            <person name="Nolan M."/>
            <person name="Lipzen A."/>
            <person name="Salamov A."/>
            <person name="Henrissat B."/>
            <person name="Wiebenga A."/>
            <person name="De Vries R.P."/>
            <person name="Grigoriev I.V."/>
            <person name="Mortensen U.H."/>
            <person name="Andersen M.R."/>
            <person name="Baker S.E."/>
        </authorList>
    </citation>
    <scope>NUCLEOTIDE SEQUENCE [LARGE SCALE GENOMIC DNA]</scope>
    <source>
        <strain evidence="4 5">CBS 115572</strain>
    </source>
</reference>